<evidence type="ECO:0000313" key="2">
    <source>
        <dbReference type="EMBL" id="KAH7375837.1"/>
    </source>
</evidence>
<keyword evidence="3" id="KW-1185">Reference proteome</keyword>
<dbReference type="EMBL" id="JAGPXD010000001">
    <property type="protein sequence ID" value="KAH7375837.1"/>
    <property type="molecule type" value="Genomic_DNA"/>
</dbReference>
<evidence type="ECO:0000313" key="3">
    <source>
        <dbReference type="Proteomes" id="UP000813385"/>
    </source>
</evidence>
<dbReference type="OrthoDB" id="10655738at2759"/>
<dbReference type="AlphaFoldDB" id="A0A8K0TR65"/>
<proteinExistence type="predicted"/>
<name>A0A8K0TR65_9PEZI</name>
<organism evidence="2 3">
    <name type="scientific">Plectosphaerella cucumerina</name>
    <dbReference type="NCBI Taxonomy" id="40658"/>
    <lineage>
        <taxon>Eukaryota</taxon>
        <taxon>Fungi</taxon>
        <taxon>Dikarya</taxon>
        <taxon>Ascomycota</taxon>
        <taxon>Pezizomycotina</taxon>
        <taxon>Sordariomycetes</taxon>
        <taxon>Hypocreomycetidae</taxon>
        <taxon>Glomerellales</taxon>
        <taxon>Plectosphaerellaceae</taxon>
        <taxon>Plectosphaerella</taxon>
    </lineage>
</organism>
<feature type="compositionally biased region" description="Gly residues" evidence="1">
    <location>
        <begin position="1"/>
        <end position="11"/>
    </location>
</feature>
<accession>A0A8K0TR65</accession>
<reference evidence="2" key="1">
    <citation type="journal article" date="2021" name="Nat. Commun.">
        <title>Genetic determinants of endophytism in the Arabidopsis root mycobiome.</title>
        <authorList>
            <person name="Mesny F."/>
            <person name="Miyauchi S."/>
            <person name="Thiergart T."/>
            <person name="Pickel B."/>
            <person name="Atanasova L."/>
            <person name="Karlsson M."/>
            <person name="Huettel B."/>
            <person name="Barry K.W."/>
            <person name="Haridas S."/>
            <person name="Chen C."/>
            <person name="Bauer D."/>
            <person name="Andreopoulos W."/>
            <person name="Pangilinan J."/>
            <person name="LaButti K."/>
            <person name="Riley R."/>
            <person name="Lipzen A."/>
            <person name="Clum A."/>
            <person name="Drula E."/>
            <person name="Henrissat B."/>
            <person name="Kohler A."/>
            <person name="Grigoriev I.V."/>
            <person name="Martin F.M."/>
            <person name="Hacquard S."/>
        </authorList>
    </citation>
    <scope>NUCLEOTIDE SEQUENCE</scope>
    <source>
        <strain evidence="2">MPI-CAGE-AT-0016</strain>
    </source>
</reference>
<gene>
    <name evidence="2" type="ORF">B0T11DRAFT_13887</name>
</gene>
<feature type="region of interest" description="Disordered" evidence="1">
    <location>
        <begin position="1"/>
        <end position="28"/>
    </location>
</feature>
<dbReference type="Proteomes" id="UP000813385">
    <property type="component" value="Unassembled WGS sequence"/>
</dbReference>
<feature type="compositionally biased region" description="Basic and acidic residues" evidence="1">
    <location>
        <begin position="112"/>
        <end position="135"/>
    </location>
</feature>
<evidence type="ECO:0000256" key="1">
    <source>
        <dbReference type="SAM" id="MobiDB-lite"/>
    </source>
</evidence>
<protein>
    <submittedName>
        <fullName evidence="2">Uncharacterized protein</fullName>
    </submittedName>
</protein>
<sequence length="283" mass="30235">MRWIGGLPGGKCKGRRGRREKSTSGTPVSLDIVKRPSGEDRWPNVVRRCDSGEASWVMFCSGETGATRDLESRECGGLCLFKTGRTIFQRERETAAAAAAAVALPLPLPPRRGTDRQQTEPREDREGGQRGEPPRAIEPAARRGWAAALPTPPSQMVDERKMHGDACAAGEGEGSRGQGYVHHSQQMPVPHPARFSSSSSSSSCRHWRERGGSLHVAAAAAAASKTAGRRDQDPVPGLVSVLGLQSRVSVLCCADLLLSPTQTARQADGISPSVCFWCGQASD</sequence>
<comment type="caution">
    <text evidence="2">The sequence shown here is derived from an EMBL/GenBank/DDBJ whole genome shotgun (WGS) entry which is preliminary data.</text>
</comment>
<feature type="region of interest" description="Disordered" evidence="1">
    <location>
        <begin position="103"/>
        <end position="206"/>
    </location>
</feature>